<name>A0A7C5IZ55_9GAMM</name>
<proteinExistence type="predicted"/>
<dbReference type="SUPFAM" id="SSF54506">
    <property type="entry name" value="Diaminopimelate epimerase-like"/>
    <property type="match status" value="1"/>
</dbReference>
<feature type="non-terminal residue" evidence="1">
    <location>
        <position position="37"/>
    </location>
</feature>
<dbReference type="Gene3D" id="3.10.310.10">
    <property type="entry name" value="Diaminopimelate Epimerase, Chain A, domain 1"/>
    <property type="match status" value="1"/>
</dbReference>
<accession>A0A7C5IZ55</accession>
<organism evidence="1">
    <name type="scientific">Thiolapillus brandeum</name>
    <dbReference type="NCBI Taxonomy" id="1076588"/>
    <lineage>
        <taxon>Bacteria</taxon>
        <taxon>Pseudomonadati</taxon>
        <taxon>Pseudomonadota</taxon>
        <taxon>Gammaproteobacteria</taxon>
        <taxon>Chromatiales</taxon>
        <taxon>Sedimenticolaceae</taxon>
        <taxon>Thiolapillus</taxon>
    </lineage>
</organism>
<gene>
    <name evidence="1" type="ORF">ENJ98_03995</name>
</gene>
<sequence length="37" mass="4146">MQIQFTKMQGIGNDFVVIDAINQPVSLTPEQARRIAD</sequence>
<reference evidence="1" key="1">
    <citation type="journal article" date="2020" name="mSystems">
        <title>Genome- and Community-Level Interaction Insights into Carbon Utilization and Element Cycling Functions of Hydrothermarchaeota in Hydrothermal Sediment.</title>
        <authorList>
            <person name="Zhou Z."/>
            <person name="Liu Y."/>
            <person name="Xu W."/>
            <person name="Pan J."/>
            <person name="Luo Z.H."/>
            <person name="Li M."/>
        </authorList>
    </citation>
    <scope>NUCLEOTIDE SEQUENCE [LARGE SCALE GENOMIC DNA]</scope>
    <source>
        <strain evidence="1">HyVt-535</strain>
    </source>
</reference>
<dbReference type="EMBL" id="DROM01000244">
    <property type="protein sequence ID" value="HHH13375.1"/>
    <property type="molecule type" value="Genomic_DNA"/>
</dbReference>
<dbReference type="Proteomes" id="UP000886100">
    <property type="component" value="Unassembled WGS sequence"/>
</dbReference>
<dbReference type="AlphaFoldDB" id="A0A7C5IZ55"/>
<comment type="caution">
    <text evidence="1">The sequence shown here is derived from an EMBL/GenBank/DDBJ whole genome shotgun (WGS) entry which is preliminary data.</text>
</comment>
<evidence type="ECO:0000313" key="1">
    <source>
        <dbReference type="EMBL" id="HHH13375.1"/>
    </source>
</evidence>
<protein>
    <submittedName>
        <fullName evidence="1">Diaminopimelate epimerase</fullName>
    </submittedName>
</protein>